<organism evidence="2">
    <name type="scientific">Lotharella oceanica</name>
    <dbReference type="NCBI Taxonomy" id="641309"/>
    <lineage>
        <taxon>Eukaryota</taxon>
        <taxon>Sar</taxon>
        <taxon>Rhizaria</taxon>
        <taxon>Cercozoa</taxon>
        <taxon>Chlorarachniophyceae</taxon>
        <taxon>Lotharella</taxon>
    </lineage>
</organism>
<feature type="compositionally biased region" description="Polar residues" evidence="1">
    <location>
        <begin position="94"/>
        <end position="107"/>
    </location>
</feature>
<dbReference type="SMART" id="SM00671">
    <property type="entry name" value="SEL1"/>
    <property type="match status" value="1"/>
</dbReference>
<protein>
    <submittedName>
        <fullName evidence="2">Uncharacterized protein</fullName>
    </submittedName>
</protein>
<feature type="compositionally biased region" description="Basic and acidic residues" evidence="1">
    <location>
        <begin position="82"/>
        <end position="93"/>
    </location>
</feature>
<dbReference type="InterPro" id="IPR006597">
    <property type="entry name" value="Sel1-like"/>
</dbReference>
<feature type="region of interest" description="Disordered" evidence="1">
    <location>
        <begin position="414"/>
        <end position="440"/>
    </location>
</feature>
<feature type="compositionally biased region" description="Basic and acidic residues" evidence="1">
    <location>
        <begin position="431"/>
        <end position="440"/>
    </location>
</feature>
<proteinExistence type="predicted"/>
<sequence>MAEKRPGESKVADEESALRARLLSRFQSRSLGRFRAACASGKNSPDAGADAVPMETQRSATLSCPGPSVNRKRERRSGQKHVAAERGRQRDNGVHSTSIHNKISDSGISRHGNDASSSADGGTGPVKRQRPGPFEPVLLPSTPVSNGQCQGFSSVTGATSQSPSGLELQKLIEARVLMNNTGSNTGKGGEEGEGVGNEMDESNKYFSPSEVYHGEEADATTSIQAHSSSRAFPTDVDTQSENQAPGRPSEGSVGGTGSCVETPCMCSRHGPGSVPFGVGRRMKLTEGIRQAHILWRREYKREAKEGDTTAAGLVGQMYLVGFGGLRRDVKKAYRWLRTSAKQGNTTANSLLNQLRQQGITPKVSAADLSFRLEHFSVTGRVQDQGTLLPQLQVPFDTFEGNNTTGTHGSMLQSMYQTSSAPTEVVAGSRQPEAHRSSMTK</sequence>
<dbReference type="AlphaFoldDB" id="A0A7S2U5B9"/>
<feature type="region of interest" description="Disordered" evidence="1">
    <location>
        <begin position="218"/>
        <end position="256"/>
    </location>
</feature>
<feature type="compositionally biased region" description="Basic residues" evidence="1">
    <location>
        <begin position="70"/>
        <end position="79"/>
    </location>
</feature>
<name>A0A7S2U5B9_9EUKA</name>
<reference evidence="2" key="1">
    <citation type="submission" date="2021-01" db="EMBL/GenBank/DDBJ databases">
        <authorList>
            <person name="Corre E."/>
            <person name="Pelletier E."/>
            <person name="Niang G."/>
            <person name="Scheremetjew M."/>
            <person name="Finn R."/>
            <person name="Kale V."/>
            <person name="Holt S."/>
            <person name="Cochrane G."/>
            <person name="Meng A."/>
            <person name="Brown T."/>
            <person name="Cohen L."/>
        </authorList>
    </citation>
    <scope>NUCLEOTIDE SEQUENCE</scope>
    <source>
        <strain evidence="2">CCMP622</strain>
    </source>
</reference>
<feature type="compositionally biased region" description="Polar residues" evidence="1">
    <location>
        <begin position="219"/>
        <end position="243"/>
    </location>
</feature>
<gene>
    <name evidence="2" type="ORF">LSP00402_LOCUS22286</name>
</gene>
<feature type="region of interest" description="Disordered" evidence="1">
    <location>
        <begin position="37"/>
        <end position="164"/>
    </location>
</feature>
<dbReference type="SUPFAM" id="SSF81901">
    <property type="entry name" value="HCP-like"/>
    <property type="match status" value="1"/>
</dbReference>
<evidence type="ECO:0000313" key="2">
    <source>
        <dbReference type="EMBL" id="CAD9778270.1"/>
    </source>
</evidence>
<dbReference type="Gene3D" id="1.25.40.10">
    <property type="entry name" value="Tetratricopeptide repeat domain"/>
    <property type="match status" value="1"/>
</dbReference>
<accession>A0A7S2U5B9</accession>
<dbReference type="EMBL" id="HBHP01036183">
    <property type="protein sequence ID" value="CAD9778270.1"/>
    <property type="molecule type" value="Transcribed_RNA"/>
</dbReference>
<dbReference type="InterPro" id="IPR011990">
    <property type="entry name" value="TPR-like_helical_dom_sf"/>
</dbReference>
<evidence type="ECO:0000256" key="1">
    <source>
        <dbReference type="SAM" id="MobiDB-lite"/>
    </source>
</evidence>
<feature type="compositionally biased region" description="Polar residues" evidence="1">
    <location>
        <begin position="142"/>
        <end position="164"/>
    </location>
</feature>
<feature type="region of interest" description="Disordered" evidence="1">
    <location>
        <begin position="180"/>
        <end position="205"/>
    </location>
</feature>